<keyword evidence="3" id="KW-0720">Serine protease</keyword>
<dbReference type="STRING" id="714315.GCA_000516535_01609"/>
<proteinExistence type="predicted"/>
<dbReference type="InterPro" id="IPR046449">
    <property type="entry name" value="DEGP_PDZ_sf"/>
</dbReference>
<dbReference type="KEGG" id="lgo:JCM16774_1602"/>
<evidence type="ECO:0000259" key="6">
    <source>
        <dbReference type="Pfam" id="PF17815"/>
    </source>
</evidence>
<dbReference type="RefSeq" id="WP_026737895.1">
    <property type="nucleotide sequence ID" value="NZ_AP019822.1"/>
</dbReference>
<dbReference type="InterPro" id="IPR001940">
    <property type="entry name" value="Peptidase_S1C"/>
</dbReference>
<dbReference type="AlphaFoldDB" id="A0A510JBF6"/>
<dbReference type="Proteomes" id="UP000321606">
    <property type="component" value="Chromosome"/>
</dbReference>
<evidence type="ECO:0000256" key="2">
    <source>
        <dbReference type="ARBA" id="ARBA00022801"/>
    </source>
</evidence>
<accession>A0A510JBF6</accession>
<evidence type="ECO:0000256" key="1">
    <source>
        <dbReference type="ARBA" id="ARBA00022670"/>
    </source>
</evidence>
<dbReference type="GO" id="GO:0004252">
    <property type="term" value="F:serine-type endopeptidase activity"/>
    <property type="evidence" value="ECO:0007669"/>
    <property type="project" value="InterPro"/>
</dbReference>
<evidence type="ECO:0000313" key="7">
    <source>
        <dbReference type="EMBL" id="BBM36658.1"/>
    </source>
</evidence>
<gene>
    <name evidence="7" type="ORF">JCM16774_1602</name>
</gene>
<sequence>MKKLLLTLYLLLGMAIFANDAAIKKALVKVYASHQLFNYEAPWQYGQSFNSTATGFIVEGNKIITNAHAVLNAKFLQVRKEGDSKKYKATVKFISEDYDLAFVEVEDKTFFNRTSSLKLGTLPQIQDNVTVYGYPLGGDKLSTTQGIVSRMEHNAYTLTNKRFLIGQTDAAINSGNSGGPVISKNKVAGVAFAGLSSADNIGYFIPVTILEHFLDDVKDGNYDGAPVLGVEWSKLESPSHRKMLGLENNSQGVLIKKIFKNSPFEGVLKPNDVLLKLDNSPIEYDGTVEFRKNEKTDFGYVNQQKKYGDSLSYEIVRDKKKQNGQVKLNSKNVKYSVVKNVTLETAPSYLVYGGLLFEPLTNNYMGVTQGALNSVYEKEESFKDYSELAVLVRVLPFDVNLGYSDMGNLIITKVNGQKYKDFKNFVKKVQAVNSEFIVFETDRGEEIVLDVKQVQAEKAELMRNYNITSDMSDDVK</sequence>
<evidence type="ECO:0000259" key="5">
    <source>
        <dbReference type="Pfam" id="PF13180"/>
    </source>
</evidence>
<evidence type="ECO:0000256" key="3">
    <source>
        <dbReference type="ARBA" id="ARBA00022825"/>
    </source>
</evidence>
<protein>
    <submittedName>
        <fullName evidence="7">Trypsin like protein</fullName>
    </submittedName>
</protein>
<dbReference type="Pfam" id="PF13365">
    <property type="entry name" value="Trypsin_2"/>
    <property type="match status" value="1"/>
</dbReference>
<dbReference type="PANTHER" id="PTHR45980">
    <property type="match status" value="1"/>
</dbReference>
<dbReference type="InterPro" id="IPR041517">
    <property type="entry name" value="DEGP_PDZ"/>
</dbReference>
<keyword evidence="1" id="KW-0645">Protease</keyword>
<dbReference type="Gene3D" id="2.40.10.10">
    <property type="entry name" value="Trypsin-like serine proteases"/>
    <property type="match status" value="2"/>
</dbReference>
<dbReference type="InterPro" id="IPR036034">
    <property type="entry name" value="PDZ_sf"/>
</dbReference>
<dbReference type="Gene3D" id="3.20.190.20">
    <property type="match status" value="1"/>
</dbReference>
<dbReference type="Pfam" id="PF17815">
    <property type="entry name" value="PDZ_3"/>
    <property type="match status" value="1"/>
</dbReference>
<dbReference type="OrthoDB" id="9758917at2"/>
<dbReference type="InterPro" id="IPR009003">
    <property type="entry name" value="Peptidase_S1_PA"/>
</dbReference>
<feature type="chain" id="PRO_5022114650" evidence="4">
    <location>
        <begin position="22"/>
        <end position="476"/>
    </location>
</feature>
<dbReference type="Pfam" id="PF13180">
    <property type="entry name" value="PDZ_2"/>
    <property type="match status" value="1"/>
</dbReference>
<dbReference type="PRINTS" id="PR00834">
    <property type="entry name" value="PROTEASES2C"/>
</dbReference>
<keyword evidence="4" id="KW-0732">Signal</keyword>
<organism evidence="7 8">
    <name type="scientific">Pseudoleptotrichia goodfellowii</name>
    <dbReference type="NCBI Taxonomy" id="157692"/>
    <lineage>
        <taxon>Bacteria</taxon>
        <taxon>Fusobacteriati</taxon>
        <taxon>Fusobacteriota</taxon>
        <taxon>Fusobacteriia</taxon>
        <taxon>Fusobacteriales</taxon>
        <taxon>Leptotrichiaceae</taxon>
        <taxon>Pseudoleptotrichia</taxon>
    </lineage>
</organism>
<dbReference type="EMBL" id="AP019822">
    <property type="protein sequence ID" value="BBM36658.1"/>
    <property type="molecule type" value="Genomic_DNA"/>
</dbReference>
<dbReference type="Gene3D" id="2.30.42.10">
    <property type="match status" value="1"/>
</dbReference>
<dbReference type="SUPFAM" id="SSF50494">
    <property type="entry name" value="Trypsin-like serine proteases"/>
    <property type="match status" value="1"/>
</dbReference>
<name>A0A510JBF6_9FUSO</name>
<dbReference type="InterPro" id="IPR001478">
    <property type="entry name" value="PDZ"/>
</dbReference>
<dbReference type="InterPro" id="IPR043504">
    <property type="entry name" value="Peptidase_S1_PA_chymotrypsin"/>
</dbReference>
<feature type="domain" description="Protease Do-like PDZ" evidence="6">
    <location>
        <begin position="338"/>
        <end position="474"/>
    </location>
</feature>
<dbReference type="GO" id="GO:0006508">
    <property type="term" value="P:proteolysis"/>
    <property type="evidence" value="ECO:0007669"/>
    <property type="project" value="UniProtKB-KW"/>
</dbReference>
<dbReference type="PANTHER" id="PTHR45980:SF9">
    <property type="entry name" value="PROTEASE DO-LIKE 10, MITOCHONDRIAL-RELATED"/>
    <property type="match status" value="1"/>
</dbReference>
<feature type="signal peptide" evidence="4">
    <location>
        <begin position="1"/>
        <end position="21"/>
    </location>
</feature>
<evidence type="ECO:0000256" key="4">
    <source>
        <dbReference type="SAM" id="SignalP"/>
    </source>
</evidence>
<evidence type="ECO:0000313" key="8">
    <source>
        <dbReference type="Proteomes" id="UP000321606"/>
    </source>
</evidence>
<feature type="domain" description="PDZ" evidence="5">
    <location>
        <begin position="227"/>
        <end position="328"/>
    </location>
</feature>
<dbReference type="SUPFAM" id="SSF50156">
    <property type="entry name" value="PDZ domain-like"/>
    <property type="match status" value="1"/>
</dbReference>
<reference evidence="7 8" key="1">
    <citation type="submission" date="2019-07" db="EMBL/GenBank/DDBJ databases">
        <title>Complete Genome Sequence of Leptotrichia goodfellowii Strain JCM 16774.</title>
        <authorList>
            <person name="Watanabe S."/>
            <person name="Cui L."/>
        </authorList>
    </citation>
    <scope>NUCLEOTIDE SEQUENCE [LARGE SCALE GENOMIC DNA]</scope>
    <source>
        <strain evidence="7 8">JCM16774</strain>
    </source>
</reference>
<keyword evidence="2" id="KW-0378">Hydrolase</keyword>